<evidence type="ECO:0000313" key="6">
    <source>
        <dbReference type="EMBL" id="AKJ08482.1"/>
    </source>
</evidence>
<dbReference type="EMBL" id="CP011509">
    <property type="protein sequence ID" value="AKI98380.1"/>
    <property type="molecule type" value="Genomic_DNA"/>
</dbReference>
<sequence>MGLATARVRLEGFTMRTVIPRDLHPGHAGMETVTSLLLDFIRAEDAGERYAFRFGVQEYVLRGAGGGAENLELHWNQALLADLAALHQPGCDPAILQRVGGLLRGFLKSDEWARQETRLLEAVSREQPVVVTLRSAAAELYALPWELLTLGASGQHLGELPSVLVRYEWPETRTAAESPSPRPEGGRVLFAWSAAGGGVPVTEHLRAIQEGARAGHHPFQPQGDVLERASYGRLDDVLRAAMAPGGSPISVLHLLCHGGAAGQTCGLVLDGEDTGEPTIVDAGRLRQLLAPYAGMVRLVVLAACNGGNTGTLGNQLGSIAQALHQIGIGAVIASRFPLSIPGANRFSESFYQGLLGGPCSVESAFLAARRQLARDTSRLDWASLQLYARGAEGHDSRPLVLRPYRGLLAFQPEHSRFFFGRDGEIQEIIGDLGALTKAGAPRLLVIAGASGTGKSSVVLAGAVPRMLQQPGATWVFSSMRPGARPLAALDAALATRTEPGRPLLLVVDQFEELFTQTESVEERDAFAHRLWALAADAGSGVSVLVTLRVDFIGRCGELVLDDKGLRLDKVAYEEKHRVFVAQMTQAQLQEAIERPAQLVGLTLEAGLARRMLQDVEGEPGALPLLQDTLDLLWQQREGRTLTQAAYDKVGGVTGALQRRANAQVEALDDAGKQLARRLLVRLVSTRDDTARDTRRRMPLLELRPRDAEKGAHFERILGRFVDERLLVRTDEGQMAAVEIAHEALIRKWQLLVDWLREDRERLAELEKLKRWGQEWKSSGTLLESGRLAIAQDIERRCPDEAGDDARELLEHSRKKLQKERLSRWFGRAGIMVVAGGLLALGFSALVSKLVISTAFGLAFENSTNLFDQKHVNAAFEQVRANNPQAASILLRELGFNLPWRIRGWLEALPICTVKSGEDGPEPRQKPHGDWHCNVSIQENGHVRVELNGLKPCTFPLYAKDDSRDACMGLIYPELMKKLWTENPCPTPEESKGYFGMAEGQDVLPTQAECKDMQGCLSHSETADASWQCWADYQKGRLKRHNKWLAGNAGVHLKQAVKDLSPLFADEPPQERATPPAEDGPRREGMTDGVSIRGP</sequence>
<protein>
    <submittedName>
        <fullName evidence="5">High-affnity carbon uptake protein Hat/HatR</fullName>
    </submittedName>
</protein>
<dbReference type="SUPFAM" id="SSF52540">
    <property type="entry name" value="P-loop containing nucleoside triphosphate hydrolases"/>
    <property type="match status" value="1"/>
</dbReference>
<dbReference type="AlphaFoldDB" id="A0AAC8TBF9"/>
<dbReference type="EMBL" id="CP011509">
    <property type="protein sequence ID" value="AKJ08482.1"/>
    <property type="molecule type" value="Genomic_DNA"/>
</dbReference>
<evidence type="ECO:0000256" key="2">
    <source>
        <dbReference type="SAM" id="Phobius"/>
    </source>
</evidence>
<feature type="region of interest" description="Disordered" evidence="1">
    <location>
        <begin position="1060"/>
        <end position="1094"/>
    </location>
</feature>
<feature type="domain" description="CHAT" evidence="3">
    <location>
        <begin position="137"/>
        <end position="387"/>
    </location>
</feature>
<evidence type="ECO:0000259" key="4">
    <source>
        <dbReference type="Pfam" id="PF20703"/>
    </source>
</evidence>
<proteinExistence type="predicted"/>
<feature type="transmembrane region" description="Helical" evidence="2">
    <location>
        <begin position="824"/>
        <end position="846"/>
    </location>
</feature>
<gene>
    <name evidence="5" type="ORF">AA314_00007</name>
    <name evidence="6" type="ORF">AA314_10108</name>
</gene>
<dbReference type="InterPro" id="IPR049052">
    <property type="entry name" value="nSTAND1"/>
</dbReference>
<dbReference type="InterPro" id="IPR027417">
    <property type="entry name" value="P-loop_NTPase"/>
</dbReference>
<feature type="domain" description="Novel STAND NTPase 1" evidence="4">
    <location>
        <begin position="403"/>
        <end position="779"/>
    </location>
</feature>
<evidence type="ECO:0000259" key="3">
    <source>
        <dbReference type="Pfam" id="PF12770"/>
    </source>
</evidence>
<evidence type="ECO:0000313" key="5">
    <source>
        <dbReference type="EMBL" id="AKI98380.1"/>
    </source>
</evidence>
<dbReference type="KEGG" id="age:AA314_00007"/>
<accession>A0AAC8TBF9</accession>
<reference evidence="5 7" key="1">
    <citation type="submission" date="2015-05" db="EMBL/GenBank/DDBJ databases">
        <title>Genome assembly of Archangium gephyra DSM 2261.</title>
        <authorList>
            <person name="Sharma G."/>
            <person name="Subramanian S."/>
        </authorList>
    </citation>
    <scope>NUCLEOTIDE SEQUENCE [LARGE SCALE GENOMIC DNA]</scope>
    <source>
        <strain evidence="5 7">DSM 2261</strain>
    </source>
</reference>
<dbReference type="InterPro" id="IPR024983">
    <property type="entry name" value="CHAT_dom"/>
</dbReference>
<organism evidence="5 7">
    <name type="scientific">Archangium gephyra</name>
    <dbReference type="NCBI Taxonomy" id="48"/>
    <lineage>
        <taxon>Bacteria</taxon>
        <taxon>Pseudomonadati</taxon>
        <taxon>Myxococcota</taxon>
        <taxon>Myxococcia</taxon>
        <taxon>Myxococcales</taxon>
        <taxon>Cystobacterineae</taxon>
        <taxon>Archangiaceae</taxon>
        <taxon>Archangium</taxon>
    </lineage>
</organism>
<keyword evidence="2" id="KW-0812">Transmembrane</keyword>
<keyword evidence="2" id="KW-0472">Membrane</keyword>
<dbReference type="Pfam" id="PF12770">
    <property type="entry name" value="CHAT"/>
    <property type="match status" value="1"/>
</dbReference>
<keyword evidence="2" id="KW-1133">Transmembrane helix</keyword>
<evidence type="ECO:0000313" key="7">
    <source>
        <dbReference type="Proteomes" id="UP000035579"/>
    </source>
</evidence>
<dbReference type="Pfam" id="PF20703">
    <property type="entry name" value="nSTAND1"/>
    <property type="match status" value="1"/>
</dbReference>
<dbReference type="Proteomes" id="UP000035579">
    <property type="component" value="Chromosome"/>
</dbReference>
<name>A0AAC8TBF9_9BACT</name>
<dbReference type="KEGG" id="age:AA314_10108"/>
<evidence type="ECO:0000256" key="1">
    <source>
        <dbReference type="SAM" id="MobiDB-lite"/>
    </source>
</evidence>